<accession>A0A4P9K3U3</accession>
<dbReference type="OrthoDB" id="9785707at2"/>
<gene>
    <name evidence="4" type="primary">dprA</name>
    <name evidence="4" type="ORF">FE785_01075</name>
</gene>
<dbReference type="KEGG" id="thig:FE785_01075"/>
<dbReference type="NCBIfam" id="TIGR00732">
    <property type="entry name" value="dprA"/>
    <property type="match status" value="1"/>
</dbReference>
<keyword evidence="5" id="KW-1185">Reference proteome</keyword>
<proteinExistence type="inferred from homology"/>
<organism evidence="4 5">
    <name type="scientific">Thiomicrorhabdus sediminis</name>
    <dbReference type="NCBI Taxonomy" id="2580412"/>
    <lineage>
        <taxon>Bacteria</taxon>
        <taxon>Pseudomonadati</taxon>
        <taxon>Pseudomonadota</taxon>
        <taxon>Gammaproteobacteria</taxon>
        <taxon>Thiotrichales</taxon>
        <taxon>Piscirickettsiaceae</taxon>
        <taxon>Thiomicrorhabdus</taxon>
    </lineage>
</organism>
<dbReference type="AlphaFoldDB" id="A0A4P9K3U3"/>
<evidence type="ECO:0000259" key="3">
    <source>
        <dbReference type="Pfam" id="PF17782"/>
    </source>
</evidence>
<dbReference type="RefSeq" id="WP_138563567.1">
    <property type="nucleotide sequence ID" value="NZ_CP040602.1"/>
</dbReference>
<dbReference type="GO" id="GO:0009294">
    <property type="term" value="P:DNA-mediated transformation"/>
    <property type="evidence" value="ECO:0007669"/>
    <property type="project" value="InterPro"/>
</dbReference>
<dbReference type="Pfam" id="PF02481">
    <property type="entry name" value="DNA_processg_A"/>
    <property type="match status" value="1"/>
</dbReference>
<dbReference type="Proteomes" id="UP000304864">
    <property type="component" value="Chromosome"/>
</dbReference>
<comment type="similarity">
    <text evidence="1">Belongs to the DprA/Smf family.</text>
</comment>
<protein>
    <submittedName>
        <fullName evidence="4">DNA-protecting protein DprA</fullName>
    </submittedName>
</protein>
<dbReference type="Gene3D" id="3.40.50.450">
    <property type="match status" value="1"/>
</dbReference>
<name>A0A4P9K3U3_9GAMM</name>
<dbReference type="InterPro" id="IPR003488">
    <property type="entry name" value="DprA"/>
</dbReference>
<feature type="domain" description="DprA winged helix" evidence="3">
    <location>
        <begin position="309"/>
        <end position="367"/>
    </location>
</feature>
<feature type="domain" description="Smf/DprA SLOG" evidence="2">
    <location>
        <begin position="82"/>
        <end position="289"/>
    </location>
</feature>
<dbReference type="Gene3D" id="1.10.10.10">
    <property type="entry name" value="Winged helix-like DNA-binding domain superfamily/Winged helix DNA-binding domain"/>
    <property type="match status" value="1"/>
</dbReference>
<dbReference type="InterPro" id="IPR036388">
    <property type="entry name" value="WH-like_DNA-bd_sf"/>
</dbReference>
<dbReference type="EMBL" id="CP040602">
    <property type="protein sequence ID" value="QCU89321.1"/>
    <property type="molecule type" value="Genomic_DNA"/>
</dbReference>
<dbReference type="PANTHER" id="PTHR43022">
    <property type="entry name" value="PROTEIN SMF"/>
    <property type="match status" value="1"/>
</dbReference>
<evidence type="ECO:0000256" key="1">
    <source>
        <dbReference type="ARBA" id="ARBA00006525"/>
    </source>
</evidence>
<dbReference type="Pfam" id="PF17782">
    <property type="entry name" value="WHD_DprA"/>
    <property type="match status" value="1"/>
</dbReference>
<dbReference type="PANTHER" id="PTHR43022:SF1">
    <property type="entry name" value="PROTEIN SMF"/>
    <property type="match status" value="1"/>
</dbReference>
<evidence type="ECO:0000259" key="2">
    <source>
        <dbReference type="Pfam" id="PF02481"/>
    </source>
</evidence>
<sequence>MSTFTDLPSLLAYQQAFVTVSQAESVQAYFGSLQNGLDASLSQWQNSQILTDAQLEKLFAEDIASKVDLSLDWAQGDSQNWLIYGAKDYPKQLMQIDDAPLLLGVRGQAELLNDPQLAIVGSRHASKQGINIAEDFARFLSDRGLIVTSGLARGIDTAAHQGALQGLAKTVAVVATGLDRIYPAANKNLGLQIVEQGVMVSEFPLGTQPLSHHFPRRNRIISGLSLGTLVVEAALQSGSLITARLASEQGREVFAVPGSIHNPQAKGCHQLIKQGAKLVESGEDILQEISDSLKPLTATVDHRETDAQTAPQWAKKLTPSAQKLLALMDYDETSLDELAVLSKMPVSSLQAELLMLELDGVIESLSAGRWRKIR</sequence>
<evidence type="ECO:0000313" key="4">
    <source>
        <dbReference type="EMBL" id="QCU89321.1"/>
    </source>
</evidence>
<dbReference type="InterPro" id="IPR041614">
    <property type="entry name" value="DprA_WH"/>
</dbReference>
<evidence type="ECO:0000313" key="5">
    <source>
        <dbReference type="Proteomes" id="UP000304864"/>
    </source>
</evidence>
<reference evidence="4 5" key="1">
    <citation type="submission" date="2019-05" db="EMBL/GenBank/DDBJ databases">
        <title>Thiomicrorhabdus sediminis sp. nov, a novel sulfur-oxidizing bacterium isolated from coastal sediment.</title>
        <authorList>
            <person name="Liu X."/>
        </authorList>
    </citation>
    <scope>NUCLEOTIDE SEQUENCE [LARGE SCALE GENOMIC DNA]</scope>
    <source>
        <strain evidence="4 5">G1</strain>
    </source>
</reference>
<dbReference type="SUPFAM" id="SSF102405">
    <property type="entry name" value="MCP/YpsA-like"/>
    <property type="match status" value="1"/>
</dbReference>
<dbReference type="InterPro" id="IPR057666">
    <property type="entry name" value="DrpA_SLOG"/>
</dbReference>